<accession>A0ABR9XJ28</accession>
<evidence type="ECO:0008006" key="4">
    <source>
        <dbReference type="Google" id="ProtNLM"/>
    </source>
</evidence>
<reference evidence="2 3" key="1">
    <citation type="submission" date="2020-10" db="EMBL/GenBank/DDBJ databases">
        <title>Mucilaginibacter mali sp. nov., isolated from rhizosphere soil of apple orchard.</title>
        <authorList>
            <person name="Lee J.-S."/>
            <person name="Kim H.S."/>
            <person name="Kim J.-S."/>
        </authorList>
    </citation>
    <scope>NUCLEOTIDE SEQUENCE [LARGE SCALE GENOMIC DNA]</scope>
    <source>
        <strain evidence="2 3">KCTC 23157</strain>
    </source>
</reference>
<protein>
    <recommendedName>
        <fullName evidence="4">DUF4468 domain-containing protein</fullName>
    </recommendedName>
</protein>
<keyword evidence="1" id="KW-0732">Signal</keyword>
<dbReference type="EMBL" id="JADFFM010000001">
    <property type="protein sequence ID" value="MBE9667200.1"/>
    <property type="molecule type" value="Genomic_DNA"/>
</dbReference>
<sequence length="161" mass="18579">MVNSILQKPFRLLPVFVCCMLLAGFKTAPDAQQIINWSNLTLSHIYDPSAEIKLKKWELTITEDYFLRLRKTFQNGKQEYFSCQLRRFNDLDYSGTTAAGIIKINTRADDVIVQTYNDRKGDIDSMATSFNIPVKNIQPEQLDSLRTALMYFRNAPMATIR</sequence>
<dbReference type="Proteomes" id="UP000632774">
    <property type="component" value="Unassembled WGS sequence"/>
</dbReference>
<keyword evidence="3" id="KW-1185">Reference proteome</keyword>
<comment type="caution">
    <text evidence="2">The sequence shown here is derived from an EMBL/GenBank/DDBJ whole genome shotgun (WGS) entry which is preliminary data.</text>
</comment>
<organism evidence="2 3">
    <name type="scientific">Mucilaginibacter boryungensis</name>
    <dbReference type="NCBI Taxonomy" id="768480"/>
    <lineage>
        <taxon>Bacteria</taxon>
        <taxon>Pseudomonadati</taxon>
        <taxon>Bacteroidota</taxon>
        <taxon>Sphingobacteriia</taxon>
        <taxon>Sphingobacteriales</taxon>
        <taxon>Sphingobacteriaceae</taxon>
        <taxon>Mucilaginibacter</taxon>
    </lineage>
</organism>
<evidence type="ECO:0000313" key="2">
    <source>
        <dbReference type="EMBL" id="MBE9667200.1"/>
    </source>
</evidence>
<dbReference type="RefSeq" id="WP_194106548.1">
    <property type="nucleotide sequence ID" value="NZ_JADFFM010000001.1"/>
</dbReference>
<evidence type="ECO:0000256" key="1">
    <source>
        <dbReference type="SAM" id="SignalP"/>
    </source>
</evidence>
<feature type="signal peptide" evidence="1">
    <location>
        <begin position="1"/>
        <end position="28"/>
    </location>
</feature>
<feature type="chain" id="PRO_5046030118" description="DUF4468 domain-containing protein" evidence="1">
    <location>
        <begin position="29"/>
        <end position="161"/>
    </location>
</feature>
<proteinExistence type="predicted"/>
<gene>
    <name evidence="2" type="ORF">IRJ18_12590</name>
</gene>
<name>A0ABR9XJ28_9SPHI</name>
<evidence type="ECO:0000313" key="3">
    <source>
        <dbReference type="Proteomes" id="UP000632774"/>
    </source>
</evidence>